<evidence type="ECO:0000313" key="5">
    <source>
        <dbReference type="Proteomes" id="UP000239899"/>
    </source>
</evidence>
<dbReference type="CDD" id="cd22678">
    <property type="entry name" value="FHA_PP2C70-like"/>
    <property type="match status" value="1"/>
</dbReference>
<proteinExistence type="predicted"/>
<dbReference type="PROSITE" id="PS50006">
    <property type="entry name" value="FHA_DOMAIN"/>
    <property type="match status" value="1"/>
</dbReference>
<dbReference type="InterPro" id="IPR008984">
    <property type="entry name" value="SMAD_FHA_dom_sf"/>
</dbReference>
<dbReference type="SMART" id="SM00240">
    <property type="entry name" value="FHA"/>
    <property type="match status" value="1"/>
</dbReference>
<accession>A0A2P6TUR4</accession>
<evidence type="ECO:0000259" key="3">
    <source>
        <dbReference type="PROSITE" id="PS51746"/>
    </source>
</evidence>
<feature type="domain" description="FHA" evidence="2">
    <location>
        <begin position="426"/>
        <end position="477"/>
    </location>
</feature>
<evidence type="ECO:0000259" key="2">
    <source>
        <dbReference type="PROSITE" id="PS50006"/>
    </source>
</evidence>
<name>A0A2P6TUR4_CHLSO</name>
<dbReference type="Pfam" id="PF00498">
    <property type="entry name" value="FHA"/>
    <property type="match status" value="1"/>
</dbReference>
<evidence type="ECO:0000256" key="1">
    <source>
        <dbReference type="SAM" id="MobiDB-lite"/>
    </source>
</evidence>
<feature type="compositionally biased region" description="Gly residues" evidence="1">
    <location>
        <begin position="22"/>
        <end position="35"/>
    </location>
</feature>
<dbReference type="SMART" id="SM00332">
    <property type="entry name" value="PP2Cc"/>
    <property type="match status" value="1"/>
</dbReference>
<dbReference type="CDD" id="cd00143">
    <property type="entry name" value="PP2Cc"/>
    <property type="match status" value="1"/>
</dbReference>
<keyword evidence="5" id="KW-1185">Reference proteome</keyword>
<dbReference type="InterPro" id="IPR000253">
    <property type="entry name" value="FHA_dom"/>
</dbReference>
<comment type="caution">
    <text evidence="4">The sequence shown here is derived from an EMBL/GenBank/DDBJ whole genome shotgun (WGS) entry which is preliminary data.</text>
</comment>
<dbReference type="PANTHER" id="PTHR13832">
    <property type="entry name" value="PROTEIN PHOSPHATASE 2C"/>
    <property type="match status" value="1"/>
</dbReference>
<organism evidence="4 5">
    <name type="scientific">Chlorella sorokiniana</name>
    <name type="common">Freshwater green alga</name>
    <dbReference type="NCBI Taxonomy" id="3076"/>
    <lineage>
        <taxon>Eukaryota</taxon>
        <taxon>Viridiplantae</taxon>
        <taxon>Chlorophyta</taxon>
        <taxon>core chlorophytes</taxon>
        <taxon>Trebouxiophyceae</taxon>
        <taxon>Chlorellales</taxon>
        <taxon>Chlorellaceae</taxon>
        <taxon>Chlorella clade</taxon>
        <taxon>Chlorella</taxon>
    </lineage>
</organism>
<feature type="region of interest" description="Disordered" evidence="1">
    <location>
        <begin position="170"/>
        <end position="220"/>
    </location>
</feature>
<feature type="region of interest" description="Disordered" evidence="1">
    <location>
        <begin position="1"/>
        <end position="122"/>
    </location>
</feature>
<evidence type="ECO:0000313" key="4">
    <source>
        <dbReference type="EMBL" id="PRW57798.1"/>
    </source>
</evidence>
<dbReference type="GO" id="GO:0004722">
    <property type="term" value="F:protein serine/threonine phosphatase activity"/>
    <property type="evidence" value="ECO:0007669"/>
    <property type="project" value="InterPro"/>
</dbReference>
<dbReference type="PANTHER" id="PTHR13832:SF643">
    <property type="entry name" value="PROTEIN PHOSPHATASE 2C-RELATED"/>
    <property type="match status" value="1"/>
</dbReference>
<dbReference type="InterPro" id="IPR015655">
    <property type="entry name" value="PP2C"/>
</dbReference>
<dbReference type="Gene3D" id="3.60.40.10">
    <property type="entry name" value="PPM-type phosphatase domain"/>
    <property type="match status" value="1"/>
</dbReference>
<dbReference type="Proteomes" id="UP000239899">
    <property type="component" value="Unassembled WGS sequence"/>
</dbReference>
<feature type="compositionally biased region" description="Low complexity" evidence="1">
    <location>
        <begin position="1"/>
        <end position="21"/>
    </location>
</feature>
<dbReference type="SUPFAM" id="SSF49879">
    <property type="entry name" value="SMAD/FHA domain"/>
    <property type="match status" value="1"/>
</dbReference>
<dbReference type="STRING" id="3076.A0A2P6TUR4"/>
<reference evidence="4 5" key="1">
    <citation type="journal article" date="2018" name="Plant J.">
        <title>Genome sequences of Chlorella sorokiniana UTEX 1602 and Micractinium conductrix SAG 241.80: implications to maltose excretion by a green alga.</title>
        <authorList>
            <person name="Arriola M.B."/>
            <person name="Velmurugan N."/>
            <person name="Zhang Y."/>
            <person name="Plunkett M.H."/>
            <person name="Hondzo H."/>
            <person name="Barney B.M."/>
        </authorList>
    </citation>
    <scope>NUCLEOTIDE SEQUENCE [LARGE SCALE GENOMIC DNA]</scope>
    <source>
        <strain evidence="5">UTEX 1602</strain>
    </source>
</reference>
<gene>
    <name evidence="4" type="ORF">C2E21_3562</name>
</gene>
<dbReference type="Gene3D" id="2.60.200.20">
    <property type="match status" value="1"/>
</dbReference>
<dbReference type="EMBL" id="LHPG02000006">
    <property type="protein sequence ID" value="PRW57798.1"/>
    <property type="molecule type" value="Genomic_DNA"/>
</dbReference>
<feature type="compositionally biased region" description="Pro residues" evidence="1">
    <location>
        <begin position="195"/>
        <end position="208"/>
    </location>
</feature>
<dbReference type="InterPro" id="IPR001932">
    <property type="entry name" value="PPM-type_phosphatase-like_dom"/>
</dbReference>
<dbReference type="AlphaFoldDB" id="A0A2P6TUR4"/>
<feature type="compositionally biased region" description="Low complexity" evidence="1">
    <location>
        <begin position="180"/>
        <end position="194"/>
    </location>
</feature>
<feature type="domain" description="PPM-type phosphatase" evidence="3">
    <location>
        <begin position="571"/>
        <end position="843"/>
    </location>
</feature>
<dbReference type="SUPFAM" id="SSF81606">
    <property type="entry name" value="PP2C-like"/>
    <property type="match status" value="1"/>
</dbReference>
<dbReference type="OrthoDB" id="420076at2759"/>
<sequence>MGAAQSAEAALDAAAAALGEDASGGGTGGNGGGSRGNASSGAVPGSDFFAAAPGSQPFAAPGSEAFGAQPRHSRKRSLLSESLEDNRGDGSPAGPAERAQHGAVPGELGAEPKEPPMPAGEWQMPAAVLSAMDAEEGAAAAMAAAAAAAAAAGAPAAAAGRLAGLRVELPEELEAREQHQQQQWEAQQQQQQQGAPPPPAQQTPPPGDTPGARNAPTPLGFAQQQALAAAAAAEAAAAAAALQVQQREQQPAGDSVAAALQRAVDLANARPSGLPASFAGFQSGPGPASAGGVPAQQLRATLSGGTFRAAPPPAVGPGGSYPGGGGSMPLPGFSSSGGAAGRYGGAALQPEGGDSAWGDFGGMGFSMLAERSSSSRSDRHLPRLSEEVEGVRSSMDVDVPLACKLDVIAGPCSGRAYTNTEDVLEIVIGRNQTAHMQLNDGEVSGQHAAVRWSSVDKCWKVADLGSLNGTLLNGEPISVGGRKRGRDYRLSADDILQLGSFTKIKVSSFPRDLLDPLQSRCGSLPVGSMPKSLTMPKHRIPSFSSLLSPKITNTPSKKATVAAASDELRMECCIISRTGRDHQRKGQTCEDVACAECPLHGSEEALGGTPAALFCVFDGHCGRGAADAASTALPDEVSKRLTGVREQLAAAAGAEDMLRSAFLATDQAISAEEGCTATAVLMWRDGQGDVCLQAANVGDSSAFFIDPATGQARELTEDHRLTNPRERQRLQDMGIQLASNARRLYGLNLCRGLGDKFLKDEDLGLSAEPYVSSVVRLGEQEGGILLIASDGLWDVADQDAVTQAICQADRDKDGNVVETTNAAIAVALKHRTKDDVTALVVRVWPATEWELRSPTKNLDDGEAAAFVVG</sequence>
<protein>
    <submittedName>
        <fullName evidence="4">Phosphatase 2C 70</fullName>
    </submittedName>
</protein>
<dbReference type="PROSITE" id="PS51746">
    <property type="entry name" value="PPM_2"/>
    <property type="match status" value="1"/>
</dbReference>
<dbReference type="InterPro" id="IPR036457">
    <property type="entry name" value="PPM-type-like_dom_sf"/>
</dbReference>
<dbReference type="Pfam" id="PF00481">
    <property type="entry name" value="PP2C"/>
    <property type="match status" value="1"/>
</dbReference>